<dbReference type="Proteomes" id="UP000590218">
    <property type="component" value="Unassembled WGS sequence"/>
</dbReference>
<accession>A0A7Y8JHQ6</accession>
<proteinExistence type="predicted"/>
<dbReference type="RefSeq" id="WP_099550116.1">
    <property type="nucleotide sequence ID" value="NZ_JACARL010000113.1"/>
</dbReference>
<dbReference type="Proteomes" id="UP000563268">
    <property type="component" value="Unassembled WGS sequence"/>
</dbReference>
<gene>
    <name evidence="1" type="ORF">HX788_09540</name>
    <name evidence="2" type="ORF">HX795_19445</name>
</gene>
<organism evidence="1 3">
    <name type="scientific">Pseudomonas edaphica</name>
    <dbReference type="NCBI Taxonomy" id="2006980"/>
    <lineage>
        <taxon>Bacteria</taxon>
        <taxon>Pseudomonadati</taxon>
        <taxon>Pseudomonadota</taxon>
        <taxon>Gammaproteobacteria</taxon>
        <taxon>Pseudomonadales</taxon>
        <taxon>Pseudomonadaceae</taxon>
        <taxon>Pseudomonas</taxon>
    </lineage>
</organism>
<dbReference type="AlphaFoldDB" id="A0A7Y8JHQ6"/>
<comment type="caution">
    <text evidence="1">The sequence shown here is derived from an EMBL/GenBank/DDBJ whole genome shotgun (WGS) entry which is preliminary data.</text>
</comment>
<evidence type="ECO:0000313" key="2">
    <source>
        <dbReference type="EMBL" id="NWE84281.1"/>
    </source>
</evidence>
<reference evidence="3 4" key="1">
    <citation type="submission" date="2020-04" db="EMBL/GenBank/DDBJ databases">
        <title>Molecular characterization of pseudomonads from Agaricus bisporus reveal novel blotch 2 pathogens in Western Europe.</title>
        <authorList>
            <person name="Taparia T."/>
            <person name="Krijger M."/>
            <person name="Haynes E."/>
            <person name="Elpinstone J.G."/>
            <person name="Noble R."/>
            <person name="Van Der Wolf J."/>
        </authorList>
    </citation>
    <scope>NUCLEOTIDE SEQUENCE [LARGE SCALE GENOMIC DNA]</scope>
    <source>
        <strain evidence="2 4">K6002</strain>
        <strain evidence="1 3">K7002</strain>
    </source>
</reference>
<dbReference type="EMBL" id="JACARM010000021">
    <property type="protein sequence ID" value="NWE07337.1"/>
    <property type="molecule type" value="Genomic_DNA"/>
</dbReference>
<protein>
    <submittedName>
        <fullName evidence="1">Uncharacterized protein</fullName>
    </submittedName>
</protein>
<sequence length="127" mass="14012">MKIVVIDTFSYLNVLHVKFHSSFGDGTALWSDTAPKIGEIIDVEFDFEEAFSWNINVKPTAEKSSKIKMENSLIQITAELVQADEEGCVALKLGDSIILIELDGPIPQKSGFVELSATAIQLYPTHI</sequence>
<evidence type="ECO:0000313" key="3">
    <source>
        <dbReference type="Proteomes" id="UP000563268"/>
    </source>
</evidence>
<name>A0A7Y8JHQ6_9PSED</name>
<dbReference type="EMBL" id="JACARL010000113">
    <property type="protein sequence ID" value="NWE84281.1"/>
    <property type="molecule type" value="Genomic_DNA"/>
</dbReference>
<evidence type="ECO:0000313" key="1">
    <source>
        <dbReference type="EMBL" id="NWE07337.1"/>
    </source>
</evidence>
<evidence type="ECO:0000313" key="4">
    <source>
        <dbReference type="Proteomes" id="UP000590218"/>
    </source>
</evidence>